<keyword evidence="2" id="KW-1185">Reference proteome</keyword>
<name>A0ABN6LW72_9ENTR</name>
<sequence length="295" mass="33517">MTKLFGRKYSLTVTSVDGEELVIVPPMQVQFQVTNMPQDQVSTATITVFGVSAKYRQLIQHYDTSEKHYGSVRLEAGYDESVGEVFSGQIQSVEVGREGVNVYLRLKCLLAIWSDATIGKTWGNKTQASEILHDVARSFYYPVEMVGDFSDLPTFNYGHTLAHSSSRDFLNKMKAAWGYEWLLDHNRVVIIRNGASRPITHQLSASNGMEGVPKWNQQDMEVDVRLNTIIQPGDRVHITSDFWTINYTGTQQKEFQALAMAHTTSGSFRVLSTSHQGDYWNNDWKTTIRCQWRST</sequence>
<evidence type="ECO:0000313" key="1">
    <source>
        <dbReference type="EMBL" id="BDD51998.1"/>
    </source>
</evidence>
<protein>
    <submittedName>
        <fullName evidence="1">Uncharacterized protein</fullName>
    </submittedName>
</protein>
<proteinExistence type="predicted"/>
<dbReference type="Pfam" id="PF22759">
    <property type="entry name" value="E217_GP41"/>
    <property type="match status" value="1"/>
</dbReference>
<dbReference type="RefSeq" id="WP_108701643.1">
    <property type="nucleotide sequence ID" value="NZ_AP025334.1"/>
</dbReference>
<evidence type="ECO:0000313" key="2">
    <source>
        <dbReference type="Proteomes" id="UP001320460"/>
    </source>
</evidence>
<reference evidence="1 2" key="1">
    <citation type="submission" date="2021-12" db="EMBL/GenBank/DDBJ databases">
        <title>Complete genome sequence of Phytobacter diazotrophicus TA9734.</title>
        <authorList>
            <person name="Kubota H."/>
            <person name="Nakayama Y."/>
            <person name="Ariyoshi T."/>
        </authorList>
    </citation>
    <scope>NUCLEOTIDE SEQUENCE [LARGE SCALE GENOMIC DNA]</scope>
    <source>
        <strain evidence="1 2">TA9734</strain>
    </source>
</reference>
<gene>
    <name evidence="1" type="ORF">PDTA9734_34850</name>
</gene>
<organism evidence="1 2">
    <name type="scientific">Phytobacter diazotrophicus</name>
    <dbReference type="NCBI Taxonomy" id="395631"/>
    <lineage>
        <taxon>Bacteria</taxon>
        <taxon>Pseudomonadati</taxon>
        <taxon>Pseudomonadota</taxon>
        <taxon>Gammaproteobacteria</taxon>
        <taxon>Enterobacterales</taxon>
        <taxon>Enterobacteriaceae</taxon>
        <taxon>Phytobacter</taxon>
    </lineage>
</organism>
<dbReference type="EMBL" id="AP025334">
    <property type="protein sequence ID" value="BDD51998.1"/>
    <property type="molecule type" value="Genomic_DNA"/>
</dbReference>
<dbReference type="InterPro" id="IPR054496">
    <property type="entry name" value="E217_GP41"/>
</dbReference>
<dbReference type="Proteomes" id="UP001320460">
    <property type="component" value="Chromosome"/>
</dbReference>
<dbReference type="NCBIfam" id="NF047561">
    <property type="entry name" value="orf58_phage_fam"/>
    <property type="match status" value="1"/>
</dbReference>
<accession>A0ABN6LW72</accession>